<feature type="binding site" evidence="9">
    <location>
        <position position="40"/>
    </location>
    <ligand>
        <name>Zn(2+)</name>
        <dbReference type="ChEBI" id="CHEBI:29105"/>
    </ligand>
</feature>
<feature type="binding site" evidence="9">
    <location>
        <position position="42"/>
    </location>
    <ligand>
        <name>Zn(2+)</name>
        <dbReference type="ChEBI" id="CHEBI:29105"/>
    </ligand>
</feature>
<evidence type="ECO:0000256" key="3">
    <source>
        <dbReference type="ARBA" id="ARBA00014628"/>
    </source>
</evidence>
<accession>D2R267</accession>
<dbReference type="KEGG" id="psl:Psta_4025"/>
<dbReference type="HOGENOM" id="CLU_053879_5_3_0"/>
<dbReference type="GO" id="GO:0015976">
    <property type="term" value="P:carbon utilization"/>
    <property type="evidence" value="ECO:0007669"/>
    <property type="project" value="InterPro"/>
</dbReference>
<dbReference type="AlphaFoldDB" id="D2R267"/>
<dbReference type="PANTHER" id="PTHR11002:SF76">
    <property type="entry name" value="CARBONIC ANHYDRASE"/>
    <property type="match status" value="1"/>
</dbReference>
<dbReference type="PROSITE" id="PS00704">
    <property type="entry name" value="PROK_CO2_ANHYDRASE_1"/>
    <property type="match status" value="1"/>
</dbReference>
<evidence type="ECO:0000256" key="4">
    <source>
        <dbReference type="ARBA" id="ARBA00022723"/>
    </source>
</evidence>
<dbReference type="EMBL" id="CP001848">
    <property type="protein sequence ID" value="ADB18678.1"/>
    <property type="molecule type" value="Genomic_DNA"/>
</dbReference>
<keyword evidence="5 9" id="KW-0862">Zinc</keyword>
<dbReference type="EC" id="4.2.1.1" evidence="2"/>
<evidence type="ECO:0000256" key="1">
    <source>
        <dbReference type="ARBA" id="ARBA00006217"/>
    </source>
</evidence>
<reference evidence="10 11" key="1">
    <citation type="journal article" date="2009" name="Stand. Genomic Sci.">
        <title>Complete genome sequence of Pirellula staleyi type strain (ATCC 27377).</title>
        <authorList>
            <person name="Clum A."/>
            <person name="Tindall B.J."/>
            <person name="Sikorski J."/>
            <person name="Ivanova N."/>
            <person name="Mavrommatis K."/>
            <person name="Lucas S."/>
            <person name="Glavina del Rio T."/>
            <person name="Nolan M."/>
            <person name="Chen F."/>
            <person name="Tice H."/>
            <person name="Pitluck S."/>
            <person name="Cheng J.F."/>
            <person name="Chertkov O."/>
            <person name="Brettin T."/>
            <person name="Han C."/>
            <person name="Detter J.C."/>
            <person name="Kuske C."/>
            <person name="Bruce D."/>
            <person name="Goodwin L."/>
            <person name="Ovchinikova G."/>
            <person name="Pati A."/>
            <person name="Mikhailova N."/>
            <person name="Chen A."/>
            <person name="Palaniappan K."/>
            <person name="Land M."/>
            <person name="Hauser L."/>
            <person name="Chang Y.J."/>
            <person name="Jeffries C.D."/>
            <person name="Chain P."/>
            <person name="Rohde M."/>
            <person name="Goker M."/>
            <person name="Bristow J."/>
            <person name="Eisen J.A."/>
            <person name="Markowitz V."/>
            <person name="Hugenholtz P."/>
            <person name="Kyrpides N.C."/>
            <person name="Klenk H.P."/>
            <person name="Lapidus A."/>
        </authorList>
    </citation>
    <scope>NUCLEOTIDE SEQUENCE [LARGE SCALE GENOMIC DNA]</scope>
    <source>
        <strain evidence="11">ATCC 27377 / DSM 6068 / ICPB 4128</strain>
    </source>
</reference>
<dbReference type="InterPro" id="IPR045066">
    <property type="entry name" value="Beta_CA_cladeB"/>
</dbReference>
<keyword evidence="6 10" id="KW-0456">Lyase</keyword>
<dbReference type="InterPro" id="IPR036874">
    <property type="entry name" value="Carbonic_anhydrase_sf"/>
</dbReference>
<feature type="binding site" evidence="9">
    <location>
        <position position="102"/>
    </location>
    <ligand>
        <name>Zn(2+)</name>
        <dbReference type="ChEBI" id="CHEBI:29105"/>
    </ligand>
</feature>
<keyword evidence="11" id="KW-1185">Reference proteome</keyword>
<keyword evidence="4 9" id="KW-0479">Metal-binding</keyword>
<sequence length="227" mass="25078">MEKILAGVHKFRRSVYPRDRQFFQQLSEKDQKPKALFITCSDSRVDPNLITQTEPGDLFLVRNAGNLVPPYAGIASGEAATIEYSIEVLGIKNIIVCGHSQCGAMRGLLNPQIAENLPAVKMWFNHAETTRRIVKNKYQNLAPQELIVAATEENVLVQLNNLSTHPAVAARLSAGEVRIFGWYYDIGSGCISQFDQQQGRFVELGAQAYATAPLPIRTNDETTSAVS</sequence>
<dbReference type="Pfam" id="PF00484">
    <property type="entry name" value="Pro_CA"/>
    <property type="match status" value="1"/>
</dbReference>
<evidence type="ECO:0000256" key="6">
    <source>
        <dbReference type="ARBA" id="ARBA00023239"/>
    </source>
</evidence>
<dbReference type="STRING" id="530564.Psta_4025"/>
<dbReference type="OrthoDB" id="9769739at2"/>
<dbReference type="GO" id="GO:0008270">
    <property type="term" value="F:zinc ion binding"/>
    <property type="evidence" value="ECO:0007669"/>
    <property type="project" value="InterPro"/>
</dbReference>
<feature type="binding site" evidence="9">
    <location>
        <position position="99"/>
    </location>
    <ligand>
        <name>Zn(2+)</name>
        <dbReference type="ChEBI" id="CHEBI:29105"/>
    </ligand>
</feature>
<dbReference type="Proteomes" id="UP000001887">
    <property type="component" value="Chromosome"/>
</dbReference>
<dbReference type="GO" id="GO:0004089">
    <property type="term" value="F:carbonate dehydratase activity"/>
    <property type="evidence" value="ECO:0007669"/>
    <property type="project" value="UniProtKB-EC"/>
</dbReference>
<dbReference type="SMART" id="SM00947">
    <property type="entry name" value="Pro_CA"/>
    <property type="match status" value="1"/>
</dbReference>
<evidence type="ECO:0000256" key="5">
    <source>
        <dbReference type="ARBA" id="ARBA00022833"/>
    </source>
</evidence>
<dbReference type="eggNOG" id="COG0288">
    <property type="taxonomic scope" value="Bacteria"/>
</dbReference>
<dbReference type="PANTHER" id="PTHR11002">
    <property type="entry name" value="CARBONIC ANHYDRASE"/>
    <property type="match status" value="1"/>
</dbReference>
<dbReference type="SUPFAM" id="SSF53056">
    <property type="entry name" value="beta-carbonic anhydrase, cab"/>
    <property type="match status" value="1"/>
</dbReference>
<name>D2R267_PIRSD</name>
<comment type="cofactor">
    <cofactor evidence="9">
        <name>Zn(2+)</name>
        <dbReference type="ChEBI" id="CHEBI:29105"/>
    </cofactor>
    <text evidence="9">Binds 1 zinc ion per subunit.</text>
</comment>
<proteinExistence type="inferred from homology"/>
<evidence type="ECO:0000256" key="9">
    <source>
        <dbReference type="PIRSR" id="PIRSR601765-1"/>
    </source>
</evidence>
<dbReference type="InterPro" id="IPR015892">
    <property type="entry name" value="Carbonic_anhydrase_CS"/>
</dbReference>
<dbReference type="Gene3D" id="3.40.1050.10">
    <property type="entry name" value="Carbonic anhydrase"/>
    <property type="match status" value="1"/>
</dbReference>
<evidence type="ECO:0000256" key="2">
    <source>
        <dbReference type="ARBA" id="ARBA00012925"/>
    </source>
</evidence>
<dbReference type="CDD" id="cd00884">
    <property type="entry name" value="beta_CA_cladeB"/>
    <property type="match status" value="1"/>
</dbReference>
<evidence type="ECO:0000256" key="7">
    <source>
        <dbReference type="ARBA" id="ARBA00031969"/>
    </source>
</evidence>
<comment type="catalytic activity">
    <reaction evidence="8">
        <text>hydrogencarbonate + H(+) = CO2 + H2O</text>
        <dbReference type="Rhea" id="RHEA:10748"/>
        <dbReference type="ChEBI" id="CHEBI:15377"/>
        <dbReference type="ChEBI" id="CHEBI:15378"/>
        <dbReference type="ChEBI" id="CHEBI:16526"/>
        <dbReference type="ChEBI" id="CHEBI:17544"/>
        <dbReference type="EC" id="4.2.1.1"/>
    </reaction>
</comment>
<comment type="similarity">
    <text evidence="1">Belongs to the beta-class carbonic anhydrase family.</text>
</comment>
<gene>
    <name evidence="10" type="ordered locus">Psta_4025</name>
</gene>
<organism evidence="10 11">
    <name type="scientific">Pirellula staleyi (strain ATCC 27377 / DSM 6068 / ICPB 4128)</name>
    <name type="common">Pirella staleyi</name>
    <dbReference type="NCBI Taxonomy" id="530564"/>
    <lineage>
        <taxon>Bacteria</taxon>
        <taxon>Pseudomonadati</taxon>
        <taxon>Planctomycetota</taxon>
        <taxon>Planctomycetia</taxon>
        <taxon>Pirellulales</taxon>
        <taxon>Pirellulaceae</taxon>
        <taxon>Pirellula</taxon>
    </lineage>
</organism>
<dbReference type="FunFam" id="3.40.1050.10:FF:000003">
    <property type="entry name" value="Carbonic anhydrase"/>
    <property type="match status" value="1"/>
</dbReference>
<protein>
    <recommendedName>
        <fullName evidence="3">Carbonic anhydrase</fullName>
        <ecNumber evidence="2">4.2.1.1</ecNumber>
    </recommendedName>
    <alternativeName>
        <fullName evidence="7">Carbonate dehydratase</fullName>
    </alternativeName>
</protein>
<evidence type="ECO:0000313" key="11">
    <source>
        <dbReference type="Proteomes" id="UP000001887"/>
    </source>
</evidence>
<evidence type="ECO:0000256" key="8">
    <source>
        <dbReference type="ARBA" id="ARBA00048348"/>
    </source>
</evidence>
<evidence type="ECO:0000313" key="10">
    <source>
        <dbReference type="EMBL" id="ADB18678.1"/>
    </source>
</evidence>
<dbReference type="InterPro" id="IPR001765">
    <property type="entry name" value="Carbonic_anhydrase"/>
</dbReference>